<keyword evidence="3" id="KW-1133">Transmembrane helix</keyword>
<gene>
    <name evidence="5" type="ORF">F4553_001379</name>
</gene>
<comment type="caution">
    <text evidence="5">The sequence shown here is derived from an EMBL/GenBank/DDBJ whole genome shotgun (WGS) entry which is preliminary data.</text>
</comment>
<evidence type="ECO:0000256" key="3">
    <source>
        <dbReference type="SAM" id="Phobius"/>
    </source>
</evidence>
<dbReference type="PROSITE" id="PS51109">
    <property type="entry name" value="G5"/>
    <property type="match status" value="1"/>
</dbReference>
<keyword evidence="3" id="KW-0472">Membrane</keyword>
<feature type="region of interest" description="Disordered" evidence="2">
    <location>
        <begin position="55"/>
        <end position="76"/>
    </location>
</feature>
<dbReference type="SMART" id="SM01208">
    <property type="entry name" value="G5"/>
    <property type="match status" value="1"/>
</dbReference>
<feature type="transmembrane region" description="Helical" evidence="3">
    <location>
        <begin position="26"/>
        <end position="51"/>
    </location>
</feature>
<evidence type="ECO:0000259" key="4">
    <source>
        <dbReference type="PROSITE" id="PS51109"/>
    </source>
</evidence>
<reference evidence="5 6" key="1">
    <citation type="submission" date="2020-08" db="EMBL/GenBank/DDBJ databases">
        <title>Sequencing the genomes of 1000 actinobacteria strains.</title>
        <authorList>
            <person name="Klenk H.-P."/>
        </authorList>
    </citation>
    <scope>NUCLEOTIDE SEQUENCE [LARGE SCALE GENOMIC DNA]</scope>
    <source>
        <strain evidence="5 6">DSM 45362</strain>
    </source>
</reference>
<dbReference type="RefSeq" id="WP_221469802.1">
    <property type="nucleotide sequence ID" value="NZ_JACHMN010000002.1"/>
</dbReference>
<evidence type="ECO:0000256" key="2">
    <source>
        <dbReference type="SAM" id="MobiDB-lite"/>
    </source>
</evidence>
<feature type="domain" description="G5" evidence="4">
    <location>
        <begin position="98"/>
        <end position="178"/>
    </location>
</feature>
<feature type="compositionally biased region" description="Basic and acidic residues" evidence="2">
    <location>
        <begin position="55"/>
        <end position="66"/>
    </location>
</feature>
<keyword evidence="6" id="KW-1185">Reference proteome</keyword>
<proteinExistence type="predicted"/>
<dbReference type="Proteomes" id="UP000587527">
    <property type="component" value="Unassembled WGS sequence"/>
</dbReference>
<protein>
    <recommendedName>
        <fullName evidence="4">G5 domain-containing protein</fullName>
    </recommendedName>
</protein>
<dbReference type="Gene3D" id="2.20.230.10">
    <property type="entry name" value="Resuscitation-promoting factor rpfb"/>
    <property type="match status" value="1"/>
</dbReference>
<sequence length="235" mass="24030">MTYQPGPTQPNPYAASSKGLSTGKQVGLYVGGGLMALLLICCGGSIMVGALTDDDSKPRAGADRRQSSPTAQASPLTDVAVAVAPEASPTPTLTPGATPVVEKRTVTETQAVPFGEKRVNDSTLAAGKTRVKTQGVPGVRTLTYEVTLTDGTQTAKKLLSSTVTKAPVTRVVLVGTKKSSSCDPNYAWACVPIASDVDCAGGSGNGPAYVRGPVKVIGTDIYDLDRDGDGIGCED</sequence>
<evidence type="ECO:0000256" key="1">
    <source>
        <dbReference type="ARBA" id="ARBA00022729"/>
    </source>
</evidence>
<accession>A0A841BMF2</accession>
<keyword evidence="1" id="KW-0732">Signal</keyword>
<name>A0A841BMF2_9ACTN</name>
<evidence type="ECO:0000313" key="6">
    <source>
        <dbReference type="Proteomes" id="UP000587527"/>
    </source>
</evidence>
<dbReference type="InterPro" id="IPR011098">
    <property type="entry name" value="G5_dom"/>
</dbReference>
<evidence type="ECO:0000313" key="5">
    <source>
        <dbReference type="EMBL" id="MBB5868000.1"/>
    </source>
</evidence>
<dbReference type="EMBL" id="JACHMN010000002">
    <property type="protein sequence ID" value="MBB5868000.1"/>
    <property type="molecule type" value="Genomic_DNA"/>
</dbReference>
<keyword evidence="3" id="KW-0812">Transmembrane</keyword>
<dbReference type="AlphaFoldDB" id="A0A841BMF2"/>
<organism evidence="5 6">
    <name type="scientific">Allocatelliglobosispora scoriae</name>
    <dbReference type="NCBI Taxonomy" id="643052"/>
    <lineage>
        <taxon>Bacteria</taxon>
        <taxon>Bacillati</taxon>
        <taxon>Actinomycetota</taxon>
        <taxon>Actinomycetes</taxon>
        <taxon>Micromonosporales</taxon>
        <taxon>Micromonosporaceae</taxon>
        <taxon>Allocatelliglobosispora</taxon>
    </lineage>
</organism>
<dbReference type="Pfam" id="PF07501">
    <property type="entry name" value="G5"/>
    <property type="match status" value="1"/>
</dbReference>